<dbReference type="eggNOG" id="COG3664">
    <property type="taxonomic scope" value="Bacteria"/>
</dbReference>
<dbReference type="PROSITE" id="PS01124">
    <property type="entry name" value="HTH_ARAC_FAMILY_2"/>
    <property type="match status" value="1"/>
</dbReference>
<dbReference type="Proteomes" id="UP000019426">
    <property type="component" value="Chromosome M2/40_rep1"/>
</dbReference>
<protein>
    <submittedName>
        <fullName evidence="7">AraC family transcriptional regulator</fullName>
    </submittedName>
</protein>
<dbReference type="SUPFAM" id="SSF46689">
    <property type="entry name" value="Homeodomain-like"/>
    <property type="match status" value="1"/>
</dbReference>
<dbReference type="GO" id="GO:0016798">
    <property type="term" value="F:hydrolase activity, acting on glycosyl bonds"/>
    <property type="evidence" value="ECO:0007669"/>
    <property type="project" value="UniProtKB-KW"/>
</dbReference>
<accession>W6SJ52</accession>
<dbReference type="SMART" id="SM00342">
    <property type="entry name" value="HTH_ARAC"/>
    <property type="match status" value="1"/>
</dbReference>
<dbReference type="SUPFAM" id="SSF51011">
    <property type="entry name" value="Glycosyl hydrolase domain"/>
    <property type="match status" value="1"/>
</dbReference>
<organism evidence="7 8">
    <name type="scientific">Clostridium bornimense</name>
    <dbReference type="NCBI Taxonomy" id="1216932"/>
    <lineage>
        <taxon>Bacteria</taxon>
        <taxon>Bacillati</taxon>
        <taxon>Bacillota</taxon>
        <taxon>Clostridia</taxon>
        <taxon>Eubacteriales</taxon>
        <taxon>Clostridiaceae</taxon>
        <taxon>Clostridium</taxon>
    </lineage>
</organism>
<dbReference type="OrthoDB" id="9776971at2"/>
<dbReference type="InterPro" id="IPR003313">
    <property type="entry name" value="AraC-bd"/>
</dbReference>
<name>W6SJ52_9CLOT</name>
<dbReference type="PATRIC" id="fig|1216932.3.peg.2558"/>
<dbReference type="eggNOG" id="COG1917">
    <property type="taxonomic scope" value="Bacteria"/>
</dbReference>
<proteinExistence type="predicted"/>
<sequence length="686" mass="81397">MRKEAITFNNDLPVKISLEKITDYPIHWHNSMEIIFVLKGSINAILESSEYVLKEKSVEIINPDEAHKFYATDEDNLVLIFHFDQSFFEKYYHDMDNTFFYTTLSEPDHQEQERDETLRELLSILACELIQKNDNYDDEIENTTVKLLFHLINNFHYLIYDDSENKVNSLQFKRYHRITKFIYNNYDNKISLSDIAEQEFLSSYYLSHEIKNMSGLSFKDFLNMIRVDESVKLLLGTDKTILDISEEVGFSHSRYYNKHFKKHYKITPLQYRKKYYLTPDKYEAAKKFTELPLSSSVDLLSKYLENYERFNYENKIIKLSINTADEGSPLFHSWTEIINLGDAFEILKSAKRSYVETLQSNMHFKYGLVEYLFHKDMKIYFNDNVDFLNWNEVEGLLDALIKLNITPMIVVDKVFDNIEYFSKLFKSFLLYFFDLYDYEDISKWKFRPSSNLPIDYITKTNDILKDFNLDNMMEEPFTYEDKVSHIYDLPFMIPYIIHNYINNKPLYNIKAFDVVDETTLLNNELFFGYCGMLTLNGIRKPSYYGLYLLSLLGDEVISKGDGYIVTKSNEDFQILLYSYDENLSSLKVNKNITDKKISLTLSNLMYDYKVTKYEIGEKHGSSYNHWITMGKPKRLTDEEFQMLNRISFPDVTLSYSKKTPLLNMIIRLQGYSACLILLKKVQKHLF</sequence>
<dbReference type="RefSeq" id="WP_044039504.1">
    <property type="nucleotide sequence ID" value="NZ_HG917868.1"/>
</dbReference>
<dbReference type="STRING" id="1216932.CM240_2591"/>
<evidence type="ECO:0000313" key="7">
    <source>
        <dbReference type="EMBL" id="CDM69715.1"/>
    </source>
</evidence>
<dbReference type="InterPro" id="IPR018060">
    <property type="entry name" value="HTH_AraC"/>
</dbReference>
<evidence type="ECO:0000259" key="6">
    <source>
        <dbReference type="PROSITE" id="PS01124"/>
    </source>
</evidence>
<dbReference type="Gene3D" id="1.10.10.60">
    <property type="entry name" value="Homeodomain-like"/>
    <property type="match status" value="2"/>
</dbReference>
<evidence type="ECO:0000256" key="5">
    <source>
        <dbReference type="ARBA" id="ARBA00023295"/>
    </source>
</evidence>
<keyword evidence="4" id="KW-0804">Transcription</keyword>
<dbReference type="SUPFAM" id="SSF51215">
    <property type="entry name" value="Regulatory protein AraC"/>
    <property type="match status" value="1"/>
</dbReference>
<feature type="domain" description="HTH araC/xylS-type" evidence="6">
    <location>
        <begin position="176"/>
        <end position="274"/>
    </location>
</feature>
<dbReference type="PANTHER" id="PTHR43280">
    <property type="entry name" value="ARAC-FAMILY TRANSCRIPTIONAL REGULATOR"/>
    <property type="match status" value="1"/>
</dbReference>
<dbReference type="PROSITE" id="PS00041">
    <property type="entry name" value="HTH_ARAC_FAMILY_1"/>
    <property type="match status" value="1"/>
</dbReference>
<dbReference type="InterPro" id="IPR009057">
    <property type="entry name" value="Homeodomain-like_sf"/>
</dbReference>
<keyword evidence="8" id="KW-1185">Reference proteome</keyword>
<dbReference type="Gene3D" id="2.60.120.10">
    <property type="entry name" value="Jelly Rolls"/>
    <property type="match status" value="1"/>
</dbReference>
<keyword evidence="2" id="KW-0805">Transcription regulation</keyword>
<dbReference type="PANTHER" id="PTHR43280:SF34">
    <property type="entry name" value="ARAC-FAMILY TRANSCRIPTIONAL REGULATOR"/>
    <property type="match status" value="1"/>
</dbReference>
<dbReference type="CDD" id="cd02208">
    <property type="entry name" value="cupin_RmlC-like"/>
    <property type="match status" value="1"/>
</dbReference>
<dbReference type="KEGG" id="clt:CM240_2591"/>
<dbReference type="Gene3D" id="3.20.20.80">
    <property type="entry name" value="Glycosidases"/>
    <property type="match status" value="1"/>
</dbReference>
<dbReference type="Pfam" id="PF12833">
    <property type="entry name" value="HTH_18"/>
    <property type="match status" value="1"/>
</dbReference>
<gene>
    <name evidence="7" type="ORF">CM240_2591</name>
</gene>
<evidence type="ECO:0000256" key="1">
    <source>
        <dbReference type="ARBA" id="ARBA00022801"/>
    </source>
</evidence>
<reference evidence="7 8" key="1">
    <citation type="submission" date="2013-11" db="EMBL/GenBank/DDBJ databases">
        <title>Complete genome sequence of Clostridum sp. M2/40.</title>
        <authorList>
            <person name="Wibberg D."/>
            <person name="Puehler A."/>
            <person name="Schlueter A."/>
        </authorList>
    </citation>
    <scope>NUCLEOTIDE SEQUENCE [LARGE SCALE GENOMIC DNA]</scope>
    <source>
        <strain evidence="8">M2/40</strain>
    </source>
</reference>
<evidence type="ECO:0000256" key="4">
    <source>
        <dbReference type="ARBA" id="ARBA00023163"/>
    </source>
</evidence>
<evidence type="ECO:0000313" key="8">
    <source>
        <dbReference type="Proteomes" id="UP000019426"/>
    </source>
</evidence>
<dbReference type="HOGENOM" id="CLU_017624_0_0_9"/>
<dbReference type="eggNOG" id="COG2207">
    <property type="taxonomic scope" value="Bacteria"/>
</dbReference>
<keyword evidence="3" id="KW-0238">DNA-binding</keyword>
<evidence type="ECO:0000256" key="3">
    <source>
        <dbReference type="ARBA" id="ARBA00023125"/>
    </source>
</evidence>
<evidence type="ECO:0000256" key="2">
    <source>
        <dbReference type="ARBA" id="ARBA00023015"/>
    </source>
</evidence>
<dbReference type="Gene3D" id="2.60.40.1500">
    <property type="entry name" value="Glycosyl hydrolase domain, family 39"/>
    <property type="match status" value="1"/>
</dbReference>
<dbReference type="InterPro" id="IPR049166">
    <property type="entry name" value="GH39_cat"/>
</dbReference>
<dbReference type="InterPro" id="IPR037923">
    <property type="entry name" value="HTH-like"/>
</dbReference>
<dbReference type="InterPro" id="IPR014710">
    <property type="entry name" value="RmlC-like_jellyroll"/>
</dbReference>
<dbReference type="EMBL" id="HG917868">
    <property type="protein sequence ID" value="CDM69715.1"/>
    <property type="molecule type" value="Genomic_DNA"/>
</dbReference>
<dbReference type="GO" id="GO:0043565">
    <property type="term" value="F:sequence-specific DNA binding"/>
    <property type="evidence" value="ECO:0007669"/>
    <property type="project" value="InterPro"/>
</dbReference>
<keyword evidence="1" id="KW-0378">Hydrolase</keyword>
<keyword evidence="5" id="KW-0326">Glycosidase</keyword>
<dbReference type="Pfam" id="PF02311">
    <property type="entry name" value="AraC_binding"/>
    <property type="match status" value="1"/>
</dbReference>
<dbReference type="GO" id="GO:0003700">
    <property type="term" value="F:DNA-binding transcription factor activity"/>
    <property type="evidence" value="ECO:0007669"/>
    <property type="project" value="InterPro"/>
</dbReference>
<dbReference type="AlphaFoldDB" id="W6SJ52"/>
<dbReference type="Pfam" id="PF01229">
    <property type="entry name" value="Glyco_hydro_39"/>
    <property type="match status" value="1"/>
</dbReference>
<dbReference type="InterPro" id="IPR018062">
    <property type="entry name" value="HTH_AraC-typ_CS"/>
</dbReference>